<dbReference type="EMBL" id="BMIP01000004">
    <property type="protein sequence ID" value="GGD70392.1"/>
    <property type="molecule type" value="Genomic_DNA"/>
</dbReference>
<keyword evidence="1" id="KW-0812">Transmembrane</keyword>
<evidence type="ECO:0000313" key="3">
    <source>
        <dbReference type="Proteomes" id="UP000612349"/>
    </source>
</evidence>
<feature type="transmembrane region" description="Helical" evidence="1">
    <location>
        <begin position="188"/>
        <end position="209"/>
    </location>
</feature>
<name>A0A917DVD1_9SPHN</name>
<gene>
    <name evidence="2" type="ORF">GCM10010990_19890</name>
</gene>
<reference evidence="2" key="1">
    <citation type="journal article" date="2014" name="Int. J. Syst. Evol. Microbiol.">
        <title>Complete genome sequence of Corynebacterium casei LMG S-19264T (=DSM 44701T), isolated from a smear-ripened cheese.</title>
        <authorList>
            <consortium name="US DOE Joint Genome Institute (JGI-PGF)"/>
            <person name="Walter F."/>
            <person name="Albersmeier A."/>
            <person name="Kalinowski J."/>
            <person name="Ruckert C."/>
        </authorList>
    </citation>
    <scope>NUCLEOTIDE SEQUENCE</scope>
    <source>
        <strain evidence="2">CGMCC 1.15360</strain>
    </source>
</reference>
<dbReference type="Pfam" id="PF03929">
    <property type="entry name" value="PepSY_TM"/>
    <property type="match status" value="1"/>
</dbReference>
<dbReference type="InterPro" id="IPR005625">
    <property type="entry name" value="PepSY-ass_TM"/>
</dbReference>
<sequence length="376" mass="40530">MKPATLRKWSVVHTWSSIACTLFMFILCATGLPLIFHDEIEALEGGHEVEKWDASTLVDYDTAVEAALAKHPGNVPLYLSFDVDRPVVNITSGPTADAAESQMAFNPIDLRDAKPASGGEEGGFMDLLLQIHTDLLLGDPGMYFLGFMGFLFALALVSGVVLYSPFAKKAGFAGVRKEKAARIRWLDWHNMIGGVTLAWALVVGLTGTINTLSEPITAWWRADALATLTKDGGETVAPYRTGMAGRAVANAMEAAPGMRPQFVAFPGAAFSSRDHYAVFLQGATPLTEKLLTPVMIDAQTGEVDGIGPMPWYMKGLLLAQPLHFGDYGGLIMKILWALLDIVTMVVLGSGLYLFSRRLAKPARTRAVTRLQSAGAA</sequence>
<dbReference type="PANTHER" id="PTHR34219:SF3">
    <property type="entry name" value="BLL7967 PROTEIN"/>
    <property type="match status" value="1"/>
</dbReference>
<comment type="caution">
    <text evidence="2">The sequence shown here is derived from an EMBL/GenBank/DDBJ whole genome shotgun (WGS) entry which is preliminary data.</text>
</comment>
<dbReference type="RefSeq" id="WP_066774154.1">
    <property type="nucleotide sequence ID" value="NZ_BMIP01000004.1"/>
</dbReference>
<evidence type="ECO:0000256" key="1">
    <source>
        <dbReference type="SAM" id="Phobius"/>
    </source>
</evidence>
<dbReference type="OrthoDB" id="6307929at2"/>
<dbReference type="PANTHER" id="PTHR34219">
    <property type="entry name" value="IRON-REGULATED INNER MEMBRANE PROTEIN-RELATED"/>
    <property type="match status" value="1"/>
</dbReference>
<accession>A0A917DVD1</accession>
<protein>
    <submittedName>
        <fullName evidence="2">Peptidase</fullName>
    </submittedName>
</protein>
<reference evidence="2" key="2">
    <citation type="submission" date="2020-09" db="EMBL/GenBank/DDBJ databases">
        <authorList>
            <person name="Sun Q."/>
            <person name="Zhou Y."/>
        </authorList>
    </citation>
    <scope>NUCLEOTIDE SEQUENCE</scope>
    <source>
        <strain evidence="2">CGMCC 1.15360</strain>
    </source>
</reference>
<keyword evidence="3" id="KW-1185">Reference proteome</keyword>
<keyword evidence="1" id="KW-1133">Transmembrane helix</keyword>
<keyword evidence="1" id="KW-0472">Membrane</keyword>
<feature type="transmembrane region" description="Helical" evidence="1">
    <location>
        <begin position="142"/>
        <end position="167"/>
    </location>
</feature>
<feature type="transmembrane region" description="Helical" evidence="1">
    <location>
        <begin position="334"/>
        <end position="355"/>
    </location>
</feature>
<organism evidence="2 3">
    <name type="scientific">Croceicoccus mobilis</name>
    <dbReference type="NCBI Taxonomy" id="1703339"/>
    <lineage>
        <taxon>Bacteria</taxon>
        <taxon>Pseudomonadati</taxon>
        <taxon>Pseudomonadota</taxon>
        <taxon>Alphaproteobacteria</taxon>
        <taxon>Sphingomonadales</taxon>
        <taxon>Erythrobacteraceae</taxon>
        <taxon>Croceicoccus</taxon>
    </lineage>
</organism>
<dbReference type="AlphaFoldDB" id="A0A917DVD1"/>
<evidence type="ECO:0000313" key="2">
    <source>
        <dbReference type="EMBL" id="GGD70392.1"/>
    </source>
</evidence>
<feature type="transmembrane region" description="Helical" evidence="1">
    <location>
        <begin position="12"/>
        <end position="36"/>
    </location>
</feature>
<dbReference type="PROSITE" id="PS51257">
    <property type="entry name" value="PROKAR_LIPOPROTEIN"/>
    <property type="match status" value="1"/>
</dbReference>
<dbReference type="Proteomes" id="UP000612349">
    <property type="component" value="Unassembled WGS sequence"/>
</dbReference>
<proteinExistence type="predicted"/>